<dbReference type="RefSeq" id="WP_009073733.1">
    <property type="nucleotide sequence ID" value="NZ_JH597768.1"/>
</dbReference>
<dbReference type="Pfam" id="PF00705">
    <property type="entry name" value="PCNA_N"/>
    <property type="match status" value="1"/>
</dbReference>
<proteinExistence type="inferred from homology"/>
<dbReference type="AlphaFoldDB" id="H2C6X7"/>
<name>H2C6X7_9CREN</name>
<dbReference type="GO" id="GO:0003677">
    <property type="term" value="F:DNA binding"/>
    <property type="evidence" value="ECO:0007669"/>
    <property type="project" value="UniProtKB-UniRule"/>
</dbReference>
<evidence type="ECO:0000256" key="2">
    <source>
        <dbReference type="HAMAP-Rule" id="MF_00317"/>
    </source>
</evidence>
<dbReference type="InterPro" id="IPR046938">
    <property type="entry name" value="DNA_clamp_sf"/>
</dbReference>
<evidence type="ECO:0000313" key="5">
    <source>
        <dbReference type="Proteomes" id="UP000003980"/>
    </source>
</evidence>
<comment type="subunit">
    <text evidence="2">Homotrimer. The subunits circularize to form a toroid; DNA passes through its center. Replication factor C (RFC) is required to load the toroid on the DNA.</text>
</comment>
<dbReference type="Proteomes" id="UP000003980">
    <property type="component" value="Unassembled WGS sequence"/>
</dbReference>
<dbReference type="OrthoDB" id="14749at2157"/>
<keyword evidence="5" id="KW-1185">Reference proteome</keyword>
<feature type="domain" description="Proliferating cell nuclear antigen PCNA N-terminal" evidence="3">
    <location>
        <begin position="15"/>
        <end position="109"/>
    </location>
</feature>
<protein>
    <recommendedName>
        <fullName evidence="2">DNA polymerase sliding clamp</fullName>
    </recommendedName>
    <alternativeName>
        <fullName evidence="2">Proliferating cell nuclear antigen homolog</fullName>
        <shortName evidence="2">PCNA</shortName>
    </alternativeName>
</protein>
<keyword evidence="2" id="KW-0235">DNA replication</keyword>
<dbReference type="HOGENOM" id="CLU_043978_1_0_2"/>
<dbReference type="GO" id="GO:0006275">
    <property type="term" value="P:regulation of DNA replication"/>
    <property type="evidence" value="ECO:0007669"/>
    <property type="project" value="UniProtKB-UniRule"/>
</dbReference>
<dbReference type="GO" id="GO:0006260">
    <property type="term" value="P:DNA replication"/>
    <property type="evidence" value="ECO:0007669"/>
    <property type="project" value="UniProtKB-KW"/>
</dbReference>
<comment type="function">
    <text evidence="2">Sliding clamp subunit that acts as a moving platform for DNA processing. Responsible for tethering the catalytic subunit of DNA polymerase and other proteins to DNA during high-speed replication.</text>
</comment>
<comment type="similarity">
    <text evidence="2">Belongs to the PCNA family.</text>
</comment>
<evidence type="ECO:0000256" key="1">
    <source>
        <dbReference type="ARBA" id="ARBA00023125"/>
    </source>
</evidence>
<dbReference type="InterPro" id="IPR000730">
    <property type="entry name" value="Pr_cel_nuc_antig"/>
</dbReference>
<accession>H2C6X7</accession>
<keyword evidence="1 2" id="KW-0238">DNA-binding</keyword>
<reference evidence="4 5" key="1">
    <citation type="submission" date="2012-01" db="EMBL/GenBank/DDBJ databases">
        <title>Improved High-Quality Draft sequence of Metallosphaera yellowstonensis MK1.</title>
        <authorList>
            <consortium name="US DOE Joint Genome Institute"/>
            <person name="Lucas S."/>
            <person name="Han J."/>
            <person name="Cheng J.-F."/>
            <person name="Goodwin L."/>
            <person name="Pitluck S."/>
            <person name="Peters L."/>
            <person name="Teshima H."/>
            <person name="Detter J.C."/>
            <person name="Han C."/>
            <person name="Tapia R."/>
            <person name="Land M."/>
            <person name="Hauser L."/>
            <person name="Kyrpides N."/>
            <person name="Kozubal M."/>
            <person name="Macur R.E."/>
            <person name="Jay Z."/>
            <person name="Inskeep W."/>
            <person name="Woyke T."/>
        </authorList>
    </citation>
    <scope>NUCLEOTIDE SEQUENCE [LARGE SCALE GENOMIC DNA]</scope>
    <source>
        <strain evidence="4 5">MK1</strain>
    </source>
</reference>
<sequence length="248" mass="27687">MFRLIYGSSKDFYYIISSMSKITEKIILNFTDEGINSKHLTEDKVMMGVISVPRDALDEYSLDKPLSIELDLGEIKKIFAKAKSSRSSMEISETESGIRITVRDEKTGTRTNLYLKGAKAEPQVLKEPNVTPSTILVMKGETLKMLVDEGLEVGEEITLRSEAEEVIAEVEELGKRYVAHLRNSKPLSKLEIESPGSARYSLPVLEKLASTLNFSDELEVGFGSGIPLRTQVILDRGALIKFWVAPRL</sequence>
<evidence type="ECO:0000313" key="4">
    <source>
        <dbReference type="EMBL" id="EHP69554.1"/>
    </source>
</evidence>
<dbReference type="eggNOG" id="arCOG00488">
    <property type="taxonomic scope" value="Archaea"/>
</dbReference>
<dbReference type="STRING" id="671065.MetMK1DRAFT_00023220"/>
<dbReference type="HAMAP" id="MF_00317">
    <property type="entry name" value="DNApol_clamp_arch"/>
    <property type="match status" value="1"/>
</dbReference>
<gene>
    <name evidence="2" type="primary">pcn</name>
    <name evidence="4" type="ORF">MetMK1DRAFT_00023220</name>
</gene>
<dbReference type="SUPFAM" id="SSF55979">
    <property type="entry name" value="DNA clamp"/>
    <property type="match status" value="2"/>
</dbReference>
<dbReference type="GO" id="GO:0030337">
    <property type="term" value="F:DNA polymerase processivity factor activity"/>
    <property type="evidence" value="ECO:0007669"/>
    <property type="project" value="UniProtKB-UniRule"/>
</dbReference>
<dbReference type="Gene3D" id="3.70.10.10">
    <property type="match status" value="1"/>
</dbReference>
<organism evidence="4 5">
    <name type="scientific">Metallosphaera yellowstonensis MK1</name>
    <dbReference type="NCBI Taxonomy" id="671065"/>
    <lineage>
        <taxon>Archaea</taxon>
        <taxon>Thermoproteota</taxon>
        <taxon>Thermoprotei</taxon>
        <taxon>Sulfolobales</taxon>
        <taxon>Sulfolobaceae</taxon>
        <taxon>Metallosphaera</taxon>
    </lineage>
</organism>
<dbReference type="InterPro" id="IPR022648">
    <property type="entry name" value="Pr_cel_nuc_antig_N"/>
</dbReference>
<dbReference type="EMBL" id="JH597768">
    <property type="protein sequence ID" value="EHP69554.1"/>
    <property type="molecule type" value="Genomic_DNA"/>
</dbReference>
<evidence type="ECO:0000259" key="3">
    <source>
        <dbReference type="Pfam" id="PF00705"/>
    </source>
</evidence>